<proteinExistence type="predicted"/>
<feature type="domain" description="C3H1-type" evidence="3">
    <location>
        <begin position="124"/>
        <end position="147"/>
    </location>
</feature>
<gene>
    <name evidence="4" type="ORF">Tcan_09175</name>
</gene>
<comment type="caution">
    <text evidence="4">The sequence shown here is derived from an EMBL/GenBank/DDBJ whole genome shotgun (WGS) entry which is preliminary data.</text>
</comment>
<keyword evidence="1" id="KW-0863">Zinc-finger</keyword>
<dbReference type="EMBL" id="JPKZ01002667">
    <property type="protein sequence ID" value="KHN75564.1"/>
    <property type="molecule type" value="Genomic_DNA"/>
</dbReference>
<evidence type="ECO:0000256" key="1">
    <source>
        <dbReference type="PROSITE-ProRule" id="PRU00723"/>
    </source>
</evidence>
<accession>A0A0B2V256</accession>
<keyword evidence="5" id="KW-1185">Reference proteome</keyword>
<keyword evidence="1" id="KW-0479">Metal-binding</keyword>
<dbReference type="GO" id="GO:0008270">
    <property type="term" value="F:zinc ion binding"/>
    <property type="evidence" value="ECO:0007669"/>
    <property type="project" value="UniProtKB-KW"/>
</dbReference>
<evidence type="ECO:0000259" key="3">
    <source>
        <dbReference type="PROSITE" id="PS50103"/>
    </source>
</evidence>
<feature type="zinc finger region" description="C3H1-type" evidence="1">
    <location>
        <begin position="124"/>
        <end position="147"/>
    </location>
</feature>
<reference evidence="4 5" key="1">
    <citation type="submission" date="2014-11" db="EMBL/GenBank/DDBJ databases">
        <title>Genetic blueprint of the zoonotic pathogen Toxocara canis.</title>
        <authorList>
            <person name="Zhu X.-Q."/>
            <person name="Korhonen P.K."/>
            <person name="Cai H."/>
            <person name="Young N.D."/>
            <person name="Nejsum P."/>
            <person name="von Samson-Himmelstjerna G."/>
            <person name="Boag P.R."/>
            <person name="Tan P."/>
            <person name="Li Q."/>
            <person name="Min J."/>
            <person name="Yang Y."/>
            <person name="Wang X."/>
            <person name="Fang X."/>
            <person name="Hall R.S."/>
            <person name="Hofmann A."/>
            <person name="Sternberg P.W."/>
            <person name="Jex A.R."/>
            <person name="Gasser R.B."/>
        </authorList>
    </citation>
    <scope>NUCLEOTIDE SEQUENCE [LARGE SCALE GENOMIC DNA]</scope>
    <source>
        <strain evidence="4">PN_DK_2014</strain>
    </source>
</reference>
<evidence type="ECO:0000256" key="2">
    <source>
        <dbReference type="SAM" id="MobiDB-lite"/>
    </source>
</evidence>
<feature type="region of interest" description="Disordered" evidence="2">
    <location>
        <begin position="36"/>
        <end position="66"/>
    </location>
</feature>
<evidence type="ECO:0000313" key="5">
    <source>
        <dbReference type="Proteomes" id="UP000031036"/>
    </source>
</evidence>
<dbReference type="Proteomes" id="UP000031036">
    <property type="component" value="Unassembled WGS sequence"/>
</dbReference>
<dbReference type="InterPro" id="IPR000571">
    <property type="entry name" value="Znf_CCCH"/>
</dbReference>
<organism evidence="4 5">
    <name type="scientific">Toxocara canis</name>
    <name type="common">Canine roundworm</name>
    <dbReference type="NCBI Taxonomy" id="6265"/>
    <lineage>
        <taxon>Eukaryota</taxon>
        <taxon>Metazoa</taxon>
        <taxon>Ecdysozoa</taxon>
        <taxon>Nematoda</taxon>
        <taxon>Chromadorea</taxon>
        <taxon>Rhabditida</taxon>
        <taxon>Spirurina</taxon>
        <taxon>Ascaridomorpha</taxon>
        <taxon>Ascaridoidea</taxon>
        <taxon>Toxocaridae</taxon>
        <taxon>Toxocara</taxon>
    </lineage>
</organism>
<sequence>MSMAIGSERDKARLGRNNVSLDPFTLTMDSASSMRHSSRGAACAPSSDVIKSPGRSDSGFGTSWHSPNSTHSFQELSVNFDETHCKEGNGYNIWGGGAINLNMLPQLSSRDVLEDKENELDWSVCELFALCGECPLEDNCCFIHPKRD</sequence>
<name>A0A0B2V256_TOXCA</name>
<keyword evidence="1" id="KW-0862">Zinc</keyword>
<dbReference type="PROSITE" id="PS50103">
    <property type="entry name" value="ZF_C3H1"/>
    <property type="match status" value="1"/>
</dbReference>
<evidence type="ECO:0000313" key="4">
    <source>
        <dbReference type="EMBL" id="KHN75564.1"/>
    </source>
</evidence>
<dbReference type="AlphaFoldDB" id="A0A0B2V256"/>
<protein>
    <recommendedName>
        <fullName evidence="3">C3H1-type domain-containing protein</fullName>
    </recommendedName>
</protein>